<feature type="region of interest" description="Disordered" evidence="1">
    <location>
        <begin position="105"/>
        <end position="206"/>
    </location>
</feature>
<feature type="compositionally biased region" description="Polar residues" evidence="1">
    <location>
        <begin position="139"/>
        <end position="150"/>
    </location>
</feature>
<dbReference type="Proteomes" id="UP001057375">
    <property type="component" value="Unassembled WGS sequence"/>
</dbReference>
<protein>
    <submittedName>
        <fullName evidence="2">Uncharacterized protein</fullName>
    </submittedName>
</protein>
<feature type="non-terminal residue" evidence="2">
    <location>
        <position position="206"/>
    </location>
</feature>
<gene>
    <name evidence="2" type="ORF">ADUPG1_001921</name>
</gene>
<dbReference type="EMBL" id="BQXS01001958">
    <property type="protein sequence ID" value="GKT31246.1"/>
    <property type="molecule type" value="Genomic_DNA"/>
</dbReference>
<feature type="non-terminal residue" evidence="2">
    <location>
        <position position="1"/>
    </location>
</feature>
<reference evidence="2" key="1">
    <citation type="submission" date="2022-03" db="EMBL/GenBank/DDBJ databases">
        <title>Draft genome sequence of Aduncisulcus paluster, a free-living microaerophilic Fornicata.</title>
        <authorList>
            <person name="Yuyama I."/>
            <person name="Kume K."/>
            <person name="Tamura T."/>
            <person name="Inagaki Y."/>
            <person name="Hashimoto T."/>
        </authorList>
    </citation>
    <scope>NUCLEOTIDE SEQUENCE</scope>
    <source>
        <strain evidence="2">NY0171</strain>
    </source>
</reference>
<evidence type="ECO:0000256" key="1">
    <source>
        <dbReference type="SAM" id="MobiDB-lite"/>
    </source>
</evidence>
<evidence type="ECO:0000313" key="2">
    <source>
        <dbReference type="EMBL" id="GKT31246.1"/>
    </source>
</evidence>
<keyword evidence="3" id="KW-1185">Reference proteome</keyword>
<feature type="compositionally biased region" description="Acidic residues" evidence="1">
    <location>
        <begin position="105"/>
        <end position="118"/>
    </location>
</feature>
<evidence type="ECO:0000313" key="3">
    <source>
        <dbReference type="Proteomes" id="UP001057375"/>
    </source>
</evidence>
<accession>A0ABQ5KH45</accession>
<sequence>LTQRERGEEERGEKKRQRILAEINQARELKKHETQSEMNSGTTSEPHQTNSVDGSTSTEMEDIRGYIAERTLSGSSVDTETIEGAVITHTDKNEMIGYLKEVKEEIEEEEEEELEEPEITNVSEYTEYTHGSSNEDSKVYSMSSQSSNLFEGNGGSLSEGDVSISSCDEEDEGQTAFSASKLSLQPPLPHLPLSFDERDPFKDGST</sequence>
<feature type="compositionally biased region" description="Polar residues" evidence="1">
    <location>
        <begin position="36"/>
        <end position="58"/>
    </location>
</feature>
<name>A0ABQ5KH45_9EUKA</name>
<proteinExistence type="predicted"/>
<organism evidence="2 3">
    <name type="scientific">Aduncisulcus paluster</name>
    <dbReference type="NCBI Taxonomy" id="2918883"/>
    <lineage>
        <taxon>Eukaryota</taxon>
        <taxon>Metamonada</taxon>
        <taxon>Carpediemonas-like organisms</taxon>
        <taxon>Aduncisulcus</taxon>
    </lineage>
</organism>
<feature type="compositionally biased region" description="Basic and acidic residues" evidence="1">
    <location>
        <begin position="26"/>
        <end position="35"/>
    </location>
</feature>
<comment type="caution">
    <text evidence="2">The sequence shown here is derived from an EMBL/GenBank/DDBJ whole genome shotgun (WGS) entry which is preliminary data.</text>
</comment>
<feature type="compositionally biased region" description="Basic and acidic residues" evidence="1">
    <location>
        <begin position="195"/>
        <end position="206"/>
    </location>
</feature>
<feature type="region of interest" description="Disordered" evidence="1">
    <location>
        <begin position="26"/>
        <end position="61"/>
    </location>
</feature>
<feature type="compositionally biased region" description="Polar residues" evidence="1">
    <location>
        <begin position="120"/>
        <end position="132"/>
    </location>
</feature>